<dbReference type="GO" id="GO:0031625">
    <property type="term" value="F:ubiquitin protein ligase binding"/>
    <property type="evidence" value="ECO:0007669"/>
    <property type="project" value="InterPro"/>
</dbReference>
<dbReference type="InterPro" id="IPR001373">
    <property type="entry name" value="Cullin_N"/>
</dbReference>
<evidence type="ECO:0000256" key="2">
    <source>
        <dbReference type="ARBA" id="ARBA00022843"/>
    </source>
</evidence>
<organism evidence="6 7">
    <name type="scientific">Rhizophagus irregularis</name>
    <dbReference type="NCBI Taxonomy" id="588596"/>
    <lineage>
        <taxon>Eukaryota</taxon>
        <taxon>Fungi</taxon>
        <taxon>Fungi incertae sedis</taxon>
        <taxon>Mucoromycota</taxon>
        <taxon>Glomeromycotina</taxon>
        <taxon>Glomeromycetes</taxon>
        <taxon>Glomerales</taxon>
        <taxon>Glomeraceae</taxon>
        <taxon>Rhizophagus</taxon>
    </lineage>
</organism>
<evidence type="ECO:0000256" key="4">
    <source>
        <dbReference type="RuleBase" id="RU003829"/>
    </source>
</evidence>
<dbReference type="PROSITE" id="PS50069">
    <property type="entry name" value="CULLIN_2"/>
    <property type="match status" value="1"/>
</dbReference>
<reference evidence="6" key="1">
    <citation type="submission" date="2020-05" db="EMBL/GenBank/DDBJ databases">
        <authorList>
            <person name="Rincon C."/>
            <person name="Sanders R I."/>
            <person name="Robbins C."/>
            <person name="Chaturvedi A."/>
        </authorList>
    </citation>
    <scope>NUCLEOTIDE SEQUENCE</scope>
    <source>
        <strain evidence="6">CHB12</strain>
    </source>
</reference>
<dbReference type="InterPro" id="IPR016158">
    <property type="entry name" value="Cullin_homology"/>
</dbReference>
<dbReference type="Pfam" id="PF00888">
    <property type="entry name" value="Cullin"/>
    <property type="match status" value="1"/>
</dbReference>
<dbReference type="SMART" id="SM00182">
    <property type="entry name" value="CULLIN"/>
    <property type="match status" value="1"/>
</dbReference>
<dbReference type="EMBL" id="CAGKOT010000005">
    <property type="protein sequence ID" value="CAB5342376.1"/>
    <property type="molecule type" value="Genomic_DNA"/>
</dbReference>
<dbReference type="GO" id="GO:0006511">
    <property type="term" value="P:ubiquitin-dependent protein catabolic process"/>
    <property type="evidence" value="ECO:0007669"/>
    <property type="project" value="InterPro"/>
</dbReference>
<keyword evidence="1" id="KW-1017">Isopeptide bond</keyword>
<comment type="similarity">
    <text evidence="3 4">Belongs to the cullin family.</text>
</comment>
<accession>A0A915YUT7</accession>
<evidence type="ECO:0000259" key="5">
    <source>
        <dbReference type="PROSITE" id="PS50069"/>
    </source>
</evidence>
<evidence type="ECO:0000256" key="1">
    <source>
        <dbReference type="ARBA" id="ARBA00022499"/>
    </source>
</evidence>
<dbReference type="VEuPathDB" id="FungiDB:RhiirFUN_024572"/>
<comment type="caution">
    <text evidence="6">The sequence shown here is derived from an EMBL/GenBank/DDBJ whole genome shotgun (WGS) entry which is preliminary data.</text>
</comment>
<dbReference type="AlphaFoldDB" id="A0A915YUT7"/>
<dbReference type="FunFam" id="1.20.1310.10:FF:000001">
    <property type="entry name" value="Cullin 3"/>
    <property type="match status" value="1"/>
</dbReference>
<sequence>MSSRKRPKRKTRPPKKPNAVYQFTDSWDILAQAIREIHKKNASILGFEGLYRVAFRIVLHKNGDKLYNGVREIITQHLEEVAVSQVVPAFPLSGASSSQTNPNGAGRANFLKVLKTVWEDHITCMLMLSDILKYMATSNNYTIIKDRVYAKPANVPLVYDLGLDLFRDIIVRSQNYPIQNHLLEVLLQQIMLERENEIIDRTNVKASIDMLLELTDASTKDTIYAIDFENKFLESSSEYYRVEGQMLVGEYDTSDYMKEVDKRLNKEEQRVGHYLSPTTEPKIRNIVEEELISKHLKTIIEKGLIPVLRNEKMNDLGRMYKLFGRVVKGHDEMKSAISDYIRELGKAINETVTSNTTAEGGNAVSVDKQTEVTVALRWVQKVLDLSDKFDKVQNLALSNDETFQTSFNEAFEYFINKNPKSPEFISLFIDDNLKKGLKGETEKEIGSVLNKAITLFRFVEEKDVFERYYKQHLAKRLLLGHSVNDGAEKRTISKLEIVSGYQFTTKLEEMFNNMRISSNTMSDFKE</sequence>
<dbReference type="FunFam" id="1.20.1310.10:FF:000002">
    <property type="entry name" value="cullin-3 isoform X1"/>
    <property type="match status" value="1"/>
</dbReference>
<evidence type="ECO:0000313" key="7">
    <source>
        <dbReference type="Proteomes" id="UP000684084"/>
    </source>
</evidence>
<evidence type="ECO:0000313" key="6">
    <source>
        <dbReference type="EMBL" id="CAB5342376.1"/>
    </source>
</evidence>
<name>A0A915YUT7_9GLOM</name>
<feature type="domain" description="Cullin family profile" evidence="5">
    <location>
        <begin position="420"/>
        <end position="526"/>
    </location>
</feature>
<dbReference type="InterPro" id="IPR045093">
    <property type="entry name" value="Cullin"/>
</dbReference>
<dbReference type="OrthoDB" id="2409845at2759"/>
<dbReference type="PANTHER" id="PTHR11932">
    <property type="entry name" value="CULLIN"/>
    <property type="match status" value="1"/>
</dbReference>
<protein>
    <recommendedName>
        <fullName evidence="5">Cullin family profile domain-containing protein</fullName>
    </recommendedName>
</protein>
<gene>
    <name evidence="6" type="ORF">CHRIB12_LOCUS3763</name>
</gene>
<proteinExistence type="inferred from homology"/>
<evidence type="ECO:0000256" key="3">
    <source>
        <dbReference type="PROSITE-ProRule" id="PRU00330"/>
    </source>
</evidence>
<dbReference type="Proteomes" id="UP000684084">
    <property type="component" value="Unassembled WGS sequence"/>
</dbReference>
<keyword evidence="2" id="KW-0832">Ubl conjugation</keyword>